<keyword evidence="2" id="KW-1185">Reference proteome</keyword>
<protein>
    <submittedName>
        <fullName evidence="1">Uncharacterized protein</fullName>
    </submittedName>
</protein>
<name>A0A5B7GZ40_PORTR</name>
<reference evidence="1 2" key="1">
    <citation type="submission" date="2019-05" db="EMBL/GenBank/DDBJ databases">
        <title>Another draft genome of Portunus trituberculatus and its Hox gene families provides insights of decapod evolution.</title>
        <authorList>
            <person name="Jeong J.-H."/>
            <person name="Song I."/>
            <person name="Kim S."/>
            <person name="Choi T."/>
            <person name="Kim D."/>
            <person name="Ryu S."/>
            <person name="Kim W."/>
        </authorList>
    </citation>
    <scope>NUCLEOTIDE SEQUENCE [LARGE SCALE GENOMIC DNA]</scope>
    <source>
        <tissue evidence="1">Muscle</tissue>
    </source>
</reference>
<gene>
    <name evidence="1" type="ORF">E2C01_056764</name>
</gene>
<dbReference type="EMBL" id="VSRR010019939">
    <property type="protein sequence ID" value="MPC62675.1"/>
    <property type="molecule type" value="Genomic_DNA"/>
</dbReference>
<evidence type="ECO:0000313" key="1">
    <source>
        <dbReference type="EMBL" id="MPC62675.1"/>
    </source>
</evidence>
<accession>A0A5B7GZ40</accession>
<dbReference type="AlphaFoldDB" id="A0A5B7GZ40"/>
<dbReference type="Proteomes" id="UP000324222">
    <property type="component" value="Unassembled WGS sequence"/>
</dbReference>
<organism evidence="1 2">
    <name type="scientific">Portunus trituberculatus</name>
    <name type="common">Swimming crab</name>
    <name type="synonym">Neptunus trituberculatus</name>
    <dbReference type="NCBI Taxonomy" id="210409"/>
    <lineage>
        <taxon>Eukaryota</taxon>
        <taxon>Metazoa</taxon>
        <taxon>Ecdysozoa</taxon>
        <taxon>Arthropoda</taxon>
        <taxon>Crustacea</taxon>
        <taxon>Multicrustacea</taxon>
        <taxon>Malacostraca</taxon>
        <taxon>Eumalacostraca</taxon>
        <taxon>Eucarida</taxon>
        <taxon>Decapoda</taxon>
        <taxon>Pleocyemata</taxon>
        <taxon>Brachyura</taxon>
        <taxon>Eubrachyura</taxon>
        <taxon>Portunoidea</taxon>
        <taxon>Portunidae</taxon>
        <taxon>Portuninae</taxon>
        <taxon>Portunus</taxon>
    </lineage>
</organism>
<comment type="caution">
    <text evidence="1">The sequence shown here is derived from an EMBL/GenBank/DDBJ whole genome shotgun (WGS) entry which is preliminary data.</text>
</comment>
<sequence>MTEGKYSKFHHHCCLAAFHRHHRHHRRHRRHRSKK</sequence>
<proteinExistence type="predicted"/>
<evidence type="ECO:0000313" key="2">
    <source>
        <dbReference type="Proteomes" id="UP000324222"/>
    </source>
</evidence>